<evidence type="ECO:0000259" key="7">
    <source>
        <dbReference type="Pfam" id="PF25967"/>
    </source>
</evidence>
<comment type="similarity">
    <text evidence="2">Belongs to the membrane fusion protein (MFP) (TC 8.A.1) family.</text>
</comment>
<dbReference type="InterPro" id="IPR058625">
    <property type="entry name" value="MdtA-like_BSH"/>
</dbReference>
<dbReference type="STRING" id="1069081.SAMN05660197_0278"/>
<evidence type="ECO:0000259" key="6">
    <source>
        <dbReference type="Pfam" id="PF25917"/>
    </source>
</evidence>
<dbReference type="Proteomes" id="UP000192602">
    <property type="component" value="Unassembled WGS sequence"/>
</dbReference>
<dbReference type="SUPFAM" id="SSF111369">
    <property type="entry name" value="HlyD-like secretion proteins"/>
    <property type="match status" value="2"/>
</dbReference>
<dbReference type="InterPro" id="IPR050465">
    <property type="entry name" value="UPF0194_transport"/>
</dbReference>
<dbReference type="Gene3D" id="2.40.420.20">
    <property type="match status" value="1"/>
</dbReference>
<sequence>MMENFLFAQMSYNVSAKFLYMDLDMKKFITSLLALFIIMGGVLYFWKKPKKEFSHFTTVQVTRGDIIESVEATGVIKPSIGAEVKIGARVSGMVVDEPIKVGDFVKKGTIIAKIDDAELQQSLKITQKELTKIQKTYPLEIEKLKKSVKKAAIEEQKAALNLEAAQADAATAQWLCKNKKKLLQKHATSQKEYRTICTEATIKQKAVQKAKLTLLQAKENLQEAQLSLEKLQKSFKYDKAIARAKLNQAKIRLEYATIKAPFDGIITYISTQKGETVVAGLNAPQFAKILDPKKIENRIYIDETAIAKIKRGMQVIFNVDALPQNKFHGKIVQIYPQPEIQNSVVYYIAVMKDFENSHLLRPEMTTHNKIIIQVHKNVLRLPNAAVKFKNGHFFVYHKKGNKITEKEVQTGIADEHYTQILHGLQEGDIVLVEQKHAH</sequence>
<dbReference type="AlphaFoldDB" id="A0A1W1WQK8"/>
<dbReference type="Pfam" id="PF25967">
    <property type="entry name" value="RND-MFP_C"/>
    <property type="match status" value="1"/>
</dbReference>
<dbReference type="GO" id="GO:0022857">
    <property type="term" value="F:transmembrane transporter activity"/>
    <property type="evidence" value="ECO:0007669"/>
    <property type="project" value="InterPro"/>
</dbReference>
<accession>A0A1W1WQK8</accession>
<evidence type="ECO:0000256" key="4">
    <source>
        <dbReference type="SAM" id="Coils"/>
    </source>
</evidence>
<dbReference type="EMBL" id="FWWZ01000001">
    <property type="protein sequence ID" value="SMC08526.1"/>
    <property type="molecule type" value="Genomic_DNA"/>
</dbReference>
<proteinExistence type="inferred from homology"/>
<dbReference type="GO" id="GO:0030313">
    <property type="term" value="C:cell envelope"/>
    <property type="evidence" value="ECO:0007669"/>
    <property type="project" value="UniProtKB-SubCell"/>
</dbReference>
<feature type="coiled-coil region" evidence="4">
    <location>
        <begin position="207"/>
        <end position="234"/>
    </location>
</feature>
<protein>
    <submittedName>
        <fullName evidence="8">Membrane fusion protein, macrolide-specific efflux system</fullName>
    </submittedName>
</protein>
<dbReference type="NCBIfam" id="TIGR01730">
    <property type="entry name" value="RND_mfp"/>
    <property type="match status" value="1"/>
</dbReference>
<evidence type="ECO:0000313" key="8">
    <source>
        <dbReference type="EMBL" id="SMC08526.1"/>
    </source>
</evidence>
<dbReference type="GO" id="GO:0016020">
    <property type="term" value="C:membrane"/>
    <property type="evidence" value="ECO:0007669"/>
    <property type="project" value="InterPro"/>
</dbReference>
<dbReference type="Gene3D" id="2.40.50.100">
    <property type="match status" value="2"/>
</dbReference>
<dbReference type="InterPro" id="IPR058627">
    <property type="entry name" value="MdtA-like_C"/>
</dbReference>
<dbReference type="InterPro" id="IPR006143">
    <property type="entry name" value="RND_pump_MFP"/>
</dbReference>
<keyword evidence="5" id="KW-1133">Transmembrane helix</keyword>
<name>A0A1W1WQK8_9BACT</name>
<reference evidence="9" key="1">
    <citation type="submission" date="2017-04" db="EMBL/GenBank/DDBJ databases">
        <authorList>
            <person name="Varghese N."/>
            <person name="Submissions S."/>
        </authorList>
    </citation>
    <scope>NUCLEOTIDE SEQUENCE [LARGE SCALE GENOMIC DNA]</scope>
    <source>
        <strain evidence="9">DSM 16512</strain>
    </source>
</reference>
<dbReference type="PANTHER" id="PTHR32347:SF14">
    <property type="entry name" value="EFFLUX SYSTEM COMPONENT YKNX-RELATED"/>
    <property type="match status" value="1"/>
</dbReference>
<gene>
    <name evidence="8" type="ORF">SAMN05660197_0278</name>
</gene>
<evidence type="ECO:0000313" key="9">
    <source>
        <dbReference type="Proteomes" id="UP000192602"/>
    </source>
</evidence>
<keyword evidence="5" id="KW-0812">Transmembrane</keyword>
<keyword evidence="9" id="KW-1185">Reference proteome</keyword>
<feature type="domain" description="Multidrug resistance protein MdtA-like C-terminal permuted SH3" evidence="7">
    <location>
        <begin position="377"/>
        <end position="433"/>
    </location>
</feature>
<organism evidence="8 9">
    <name type="scientific">Nitratiruptor tergarcus DSM 16512</name>
    <dbReference type="NCBI Taxonomy" id="1069081"/>
    <lineage>
        <taxon>Bacteria</taxon>
        <taxon>Pseudomonadati</taxon>
        <taxon>Campylobacterota</taxon>
        <taxon>Epsilonproteobacteria</taxon>
        <taxon>Nautiliales</taxon>
        <taxon>Nitratiruptoraceae</taxon>
        <taxon>Nitratiruptor</taxon>
    </lineage>
</organism>
<dbReference type="Gene3D" id="2.40.30.170">
    <property type="match status" value="1"/>
</dbReference>
<feature type="transmembrane region" description="Helical" evidence="5">
    <location>
        <begin position="28"/>
        <end position="46"/>
    </location>
</feature>
<keyword evidence="3 4" id="KW-0175">Coiled coil</keyword>
<evidence type="ECO:0000256" key="3">
    <source>
        <dbReference type="ARBA" id="ARBA00023054"/>
    </source>
</evidence>
<feature type="domain" description="Multidrug resistance protein MdtA-like barrel-sandwich hybrid" evidence="6">
    <location>
        <begin position="83"/>
        <end position="283"/>
    </location>
</feature>
<evidence type="ECO:0000256" key="1">
    <source>
        <dbReference type="ARBA" id="ARBA00004196"/>
    </source>
</evidence>
<keyword evidence="5" id="KW-0472">Membrane</keyword>
<dbReference type="Pfam" id="PF25917">
    <property type="entry name" value="BSH_RND"/>
    <property type="match status" value="1"/>
</dbReference>
<evidence type="ECO:0000256" key="5">
    <source>
        <dbReference type="SAM" id="Phobius"/>
    </source>
</evidence>
<evidence type="ECO:0000256" key="2">
    <source>
        <dbReference type="ARBA" id="ARBA00009477"/>
    </source>
</evidence>
<dbReference type="PANTHER" id="PTHR32347">
    <property type="entry name" value="EFFLUX SYSTEM COMPONENT YKNX-RELATED"/>
    <property type="match status" value="1"/>
</dbReference>
<comment type="subcellular location">
    <subcellularLocation>
        <location evidence="1">Cell envelope</location>
    </subcellularLocation>
</comment>